<sequence length="291" mass="31860">MNGSGELGEFLKARRARLLPEDVGLKTYLDKRRVPGLRREEVALLAGISAPYYTRLEQGQSHRASPEILDAIAQALCLTESERTHLRLLADAKQRRPSTRRPAPERVTDATTALLDALNDAPTIVLGRSTDVLAWNQLGHALYAGHLPPDAPRQPSTRPNMARLVFLDAHLRELYPDWLSKARAVVGNLRIAVGRNSDDPLLLNLIGELTVNSPEFAALWGDHRIQPCDVAAYAMNHPLVGSLTVTQQTLQSPSRPDQYIVVATAEPGSPSQTALNLLAQATAPTKTYQPT</sequence>
<evidence type="ECO:0000259" key="1">
    <source>
        <dbReference type="PROSITE" id="PS50943"/>
    </source>
</evidence>
<dbReference type="Gene3D" id="3.30.450.180">
    <property type="match status" value="1"/>
</dbReference>
<feature type="domain" description="HTH cro/C1-type" evidence="1">
    <location>
        <begin position="25"/>
        <end position="83"/>
    </location>
</feature>
<dbReference type="SUPFAM" id="SSF47413">
    <property type="entry name" value="lambda repressor-like DNA-binding domains"/>
    <property type="match status" value="1"/>
</dbReference>
<name>A0ABP3ZYW7_9ACTN</name>
<protein>
    <submittedName>
        <fullName evidence="2">Helix-turn-helix transcriptional regulator</fullName>
    </submittedName>
</protein>
<dbReference type="InterPro" id="IPR041413">
    <property type="entry name" value="MLTR_LBD"/>
</dbReference>
<dbReference type="SMART" id="SM00530">
    <property type="entry name" value="HTH_XRE"/>
    <property type="match status" value="1"/>
</dbReference>
<accession>A0ABP3ZYW7</accession>
<evidence type="ECO:0000313" key="2">
    <source>
        <dbReference type="EMBL" id="GAA0929168.1"/>
    </source>
</evidence>
<evidence type="ECO:0000313" key="3">
    <source>
        <dbReference type="Proteomes" id="UP001500542"/>
    </source>
</evidence>
<dbReference type="InterPro" id="IPR001387">
    <property type="entry name" value="Cro/C1-type_HTH"/>
</dbReference>
<dbReference type="RefSeq" id="WP_343965492.1">
    <property type="nucleotide sequence ID" value="NZ_BAAAHK010000003.1"/>
</dbReference>
<gene>
    <name evidence="2" type="ORF">GCM10009554_11320</name>
</gene>
<dbReference type="Pfam" id="PF13560">
    <property type="entry name" value="HTH_31"/>
    <property type="match status" value="1"/>
</dbReference>
<keyword evidence="3" id="KW-1185">Reference proteome</keyword>
<dbReference type="InterPro" id="IPR010982">
    <property type="entry name" value="Lambda_DNA-bd_dom_sf"/>
</dbReference>
<proteinExistence type="predicted"/>
<dbReference type="CDD" id="cd00093">
    <property type="entry name" value="HTH_XRE"/>
    <property type="match status" value="1"/>
</dbReference>
<reference evidence="3" key="1">
    <citation type="journal article" date="2019" name="Int. J. Syst. Evol. Microbiol.">
        <title>The Global Catalogue of Microorganisms (GCM) 10K type strain sequencing project: providing services to taxonomists for standard genome sequencing and annotation.</title>
        <authorList>
            <consortium name="The Broad Institute Genomics Platform"/>
            <consortium name="The Broad Institute Genome Sequencing Center for Infectious Disease"/>
            <person name="Wu L."/>
            <person name="Ma J."/>
        </authorList>
    </citation>
    <scope>NUCLEOTIDE SEQUENCE [LARGE SCALE GENOMIC DNA]</scope>
    <source>
        <strain evidence="3">JCM 10977</strain>
    </source>
</reference>
<dbReference type="PANTHER" id="PTHR35010:SF2">
    <property type="entry name" value="BLL4672 PROTEIN"/>
    <property type="match status" value="1"/>
</dbReference>
<dbReference type="Proteomes" id="UP001500542">
    <property type="component" value="Unassembled WGS sequence"/>
</dbReference>
<dbReference type="PANTHER" id="PTHR35010">
    <property type="entry name" value="BLL4672 PROTEIN-RELATED"/>
    <property type="match status" value="1"/>
</dbReference>
<dbReference type="PROSITE" id="PS50943">
    <property type="entry name" value="HTH_CROC1"/>
    <property type="match status" value="1"/>
</dbReference>
<dbReference type="Pfam" id="PF17765">
    <property type="entry name" value="MLTR_LBD"/>
    <property type="match status" value="1"/>
</dbReference>
<dbReference type="Gene3D" id="1.10.260.40">
    <property type="entry name" value="lambda repressor-like DNA-binding domains"/>
    <property type="match status" value="1"/>
</dbReference>
<dbReference type="EMBL" id="BAAAHK010000003">
    <property type="protein sequence ID" value="GAA0929168.1"/>
    <property type="molecule type" value="Genomic_DNA"/>
</dbReference>
<organism evidence="2 3">
    <name type="scientific">Kribbella koreensis</name>
    <dbReference type="NCBI Taxonomy" id="57909"/>
    <lineage>
        <taxon>Bacteria</taxon>
        <taxon>Bacillati</taxon>
        <taxon>Actinomycetota</taxon>
        <taxon>Actinomycetes</taxon>
        <taxon>Propionibacteriales</taxon>
        <taxon>Kribbellaceae</taxon>
        <taxon>Kribbella</taxon>
    </lineage>
</organism>
<comment type="caution">
    <text evidence="2">The sequence shown here is derived from an EMBL/GenBank/DDBJ whole genome shotgun (WGS) entry which is preliminary data.</text>
</comment>